<dbReference type="EMBL" id="LJKE01000022">
    <property type="protein sequence ID" value="KZD70941.1"/>
    <property type="molecule type" value="Genomic_DNA"/>
</dbReference>
<dbReference type="PANTHER" id="PTHR30121:SF6">
    <property type="entry name" value="SLR6007 PROTEIN"/>
    <property type="match status" value="1"/>
</dbReference>
<protein>
    <recommendedName>
        <fullName evidence="1">TraG P-loop domain-containing protein</fullName>
    </recommendedName>
</protein>
<dbReference type="InterPro" id="IPR027417">
    <property type="entry name" value="P-loop_NTPase"/>
</dbReference>
<sequence length="617" mass="71229">MKLLTKHRNKRICELDEFLDKDKGFKNKISSARVEENRDYIELGENFARTLLVIDYPNSVRGNWLSKLYRFNANMNVSTHMRPVSSEKMVRYLDKSIQELEARLEESLSPRRKKETESKLESAELMLSSLMTGNQKTIMLVYTYIHLQSRTLEGLEQITKKIQGAIWKTGITVAVARDNMLQAHRSVLPICEPSLEHYTQQNMHSSAASSLIPFDESELFMDSGVIMGQNLHTDSLVLVDMENRKIFPSRNMLVLGSTGMGKSFFMQKNLLRDWYLAEEDTRIFVIDPEREFVKLIRKIGGQVIRISANTYQVINPLQISPHAGMDEEEKEQERNILYSKIQRLKIFFKMIKPDMSILELALLEKAIFETYSKFNITEETSFENMKNTDFPILSDLFDVIDNGEYTKLDDFKDILRTYVTGSNSKLFNAHTNVDLSNSIICFDIKDLEQDADCQPVLMFNVLSFLWDEITKDRTQRKKLYVDEAHILMRNAKSALFLLDVYKRIRKYLGGAVIASQQPCDFLDAEENGVNYGKAIINNSISMLILGLNGNDIQDLKKHEVLKLSEEEEAIISKQRQGEGIYVAGNTRVYMKVDYTPKELELIDPEQYEEKYGKKVSA</sequence>
<dbReference type="Pfam" id="PF19044">
    <property type="entry name" value="P-loop_TraG"/>
    <property type="match status" value="1"/>
</dbReference>
<accession>A0A161T952</accession>
<gene>
    <name evidence="2" type="ORF">B4088_0997</name>
</gene>
<reference evidence="2 3" key="1">
    <citation type="submission" date="2015-09" db="EMBL/GenBank/DDBJ databases">
        <title>Bacillus cereus food isolates.</title>
        <authorList>
            <person name="Boekhorst J."/>
        </authorList>
    </citation>
    <scope>NUCLEOTIDE SEQUENCE [LARGE SCALE GENOMIC DNA]</scope>
    <source>
        <strain evidence="2 3">B4088</strain>
    </source>
</reference>
<dbReference type="PANTHER" id="PTHR30121">
    <property type="entry name" value="UNCHARACTERIZED PROTEIN YJGR-RELATED"/>
    <property type="match status" value="1"/>
</dbReference>
<dbReference type="Proteomes" id="UP000076482">
    <property type="component" value="Unassembled WGS sequence"/>
</dbReference>
<dbReference type="RefSeq" id="WP_063260160.1">
    <property type="nucleotide sequence ID" value="NZ_AP022939.1"/>
</dbReference>
<comment type="caution">
    <text evidence="2">The sequence shown here is derived from an EMBL/GenBank/DDBJ whole genome shotgun (WGS) entry which is preliminary data.</text>
</comment>
<name>A0A161T952_BACCE</name>
<dbReference type="Gene3D" id="3.40.50.300">
    <property type="entry name" value="P-loop containing nucleotide triphosphate hydrolases"/>
    <property type="match status" value="1"/>
</dbReference>
<dbReference type="AlphaFoldDB" id="A0A161T952"/>
<dbReference type="PATRIC" id="fig|1396.535.peg.4839"/>
<evidence type="ECO:0000313" key="3">
    <source>
        <dbReference type="Proteomes" id="UP000076482"/>
    </source>
</evidence>
<feature type="domain" description="TraG P-loop" evidence="1">
    <location>
        <begin position="242"/>
        <end position="571"/>
    </location>
</feature>
<evidence type="ECO:0000313" key="2">
    <source>
        <dbReference type="EMBL" id="KZD70941.1"/>
    </source>
</evidence>
<dbReference type="InterPro" id="IPR043964">
    <property type="entry name" value="P-loop_TraG"/>
</dbReference>
<dbReference type="SUPFAM" id="SSF52540">
    <property type="entry name" value="P-loop containing nucleoside triphosphate hydrolases"/>
    <property type="match status" value="1"/>
</dbReference>
<dbReference type="CDD" id="cd01127">
    <property type="entry name" value="TrwB_TraG_TraD_VirD4"/>
    <property type="match status" value="1"/>
</dbReference>
<organism evidence="2 3">
    <name type="scientific">Bacillus cereus</name>
    <dbReference type="NCBI Taxonomy" id="1396"/>
    <lineage>
        <taxon>Bacteria</taxon>
        <taxon>Bacillati</taxon>
        <taxon>Bacillota</taxon>
        <taxon>Bacilli</taxon>
        <taxon>Bacillales</taxon>
        <taxon>Bacillaceae</taxon>
        <taxon>Bacillus</taxon>
        <taxon>Bacillus cereus group</taxon>
    </lineage>
</organism>
<evidence type="ECO:0000259" key="1">
    <source>
        <dbReference type="Pfam" id="PF19044"/>
    </source>
</evidence>
<proteinExistence type="predicted"/>
<dbReference type="InterPro" id="IPR051162">
    <property type="entry name" value="T4SS_component"/>
</dbReference>
<dbReference type="Gene3D" id="1.10.8.730">
    <property type="match status" value="1"/>
</dbReference>